<dbReference type="PANTHER" id="PTHR13486:SF2">
    <property type="entry name" value="SPLICING FACTOR C9ORF78"/>
    <property type="match status" value="1"/>
</dbReference>
<accession>A0AAJ6QMA6</accession>
<name>A0AAJ6QMA6_9ACAR</name>
<dbReference type="Pfam" id="PF07052">
    <property type="entry name" value="Hep_59"/>
    <property type="match status" value="1"/>
</dbReference>
<evidence type="ECO:0000313" key="6">
    <source>
        <dbReference type="RefSeq" id="XP_003737442.1"/>
    </source>
</evidence>
<keyword evidence="3" id="KW-0539">Nucleus</keyword>
<dbReference type="AlphaFoldDB" id="A0AAJ6QMA6"/>
<dbReference type="RefSeq" id="XP_003737442.1">
    <property type="nucleotide sequence ID" value="XM_003737394.2"/>
</dbReference>
<reference evidence="6" key="1">
    <citation type="submission" date="2025-08" db="UniProtKB">
        <authorList>
            <consortium name="RefSeq"/>
        </authorList>
    </citation>
    <scope>IDENTIFICATION</scope>
</reference>
<keyword evidence="5" id="KW-1185">Reference proteome</keyword>
<evidence type="ECO:0000313" key="5">
    <source>
        <dbReference type="Proteomes" id="UP000694867"/>
    </source>
</evidence>
<dbReference type="GO" id="GO:0005681">
    <property type="term" value="C:spliceosomal complex"/>
    <property type="evidence" value="ECO:0007669"/>
    <property type="project" value="TreeGrafter"/>
</dbReference>
<evidence type="ECO:0000256" key="2">
    <source>
        <dbReference type="ARBA" id="ARBA00007643"/>
    </source>
</evidence>
<dbReference type="KEGG" id="goe:100903198"/>
<gene>
    <name evidence="6" type="primary">LOC100903198</name>
</gene>
<feature type="compositionally biased region" description="Basic and acidic residues" evidence="4">
    <location>
        <begin position="246"/>
        <end position="268"/>
    </location>
</feature>
<sequence length="277" mass="31357">MASDDTASSSKAGVADTVDEVPQIVFKKSKRKKCLRTTPLIDDEDDHVDRSVLEDTKELQKLRKRPHGVSVEALILGKPVADTEEKVSDPFKIDSGGGLTDMKASSTETIVIGNQFASETNERDEDADMMKYIEAELKKRQGTQQQTEAEAKPLSLKSEDLLMQILPNHLERSQGQKNEEMLSNQMLAGIPEVDLGMEERIRNIEATEEAKMKMLHERMSGKRKETSLVPTNISVNFESQQKKPKKEQVRREREPGGPMRASDDAHLEKFRKHFNRR</sequence>
<organism evidence="5 6">
    <name type="scientific">Galendromus occidentalis</name>
    <name type="common">western predatory mite</name>
    <dbReference type="NCBI Taxonomy" id="34638"/>
    <lineage>
        <taxon>Eukaryota</taxon>
        <taxon>Metazoa</taxon>
        <taxon>Ecdysozoa</taxon>
        <taxon>Arthropoda</taxon>
        <taxon>Chelicerata</taxon>
        <taxon>Arachnida</taxon>
        <taxon>Acari</taxon>
        <taxon>Parasitiformes</taxon>
        <taxon>Mesostigmata</taxon>
        <taxon>Gamasina</taxon>
        <taxon>Phytoseioidea</taxon>
        <taxon>Phytoseiidae</taxon>
        <taxon>Typhlodrominae</taxon>
        <taxon>Galendromus</taxon>
    </lineage>
</organism>
<comment type="subcellular location">
    <subcellularLocation>
        <location evidence="1">Nucleus</location>
    </subcellularLocation>
</comment>
<feature type="region of interest" description="Disordered" evidence="4">
    <location>
        <begin position="218"/>
        <end position="277"/>
    </location>
</feature>
<dbReference type="Proteomes" id="UP000694867">
    <property type="component" value="Unplaced"/>
</dbReference>
<evidence type="ECO:0000256" key="3">
    <source>
        <dbReference type="ARBA" id="ARBA00023242"/>
    </source>
</evidence>
<dbReference type="GO" id="GO:0000398">
    <property type="term" value="P:mRNA splicing, via spliceosome"/>
    <property type="evidence" value="ECO:0007669"/>
    <property type="project" value="TreeGrafter"/>
</dbReference>
<dbReference type="InterPro" id="IPR010756">
    <property type="entry name" value="Tls1-like"/>
</dbReference>
<dbReference type="GeneID" id="100903198"/>
<evidence type="ECO:0000256" key="1">
    <source>
        <dbReference type="ARBA" id="ARBA00004123"/>
    </source>
</evidence>
<comment type="similarity">
    <text evidence="2">Belongs to the TLS1 family.</text>
</comment>
<protein>
    <submittedName>
        <fullName evidence="6">Telomere length and silencing protein 1 homolog</fullName>
    </submittedName>
</protein>
<dbReference type="PANTHER" id="PTHR13486">
    <property type="entry name" value="TELOMERE LENGTH AND SILENCING PROTEIN 1 TLS1 FAMILY MEMBER"/>
    <property type="match status" value="1"/>
</dbReference>
<proteinExistence type="inferred from homology"/>
<evidence type="ECO:0000256" key="4">
    <source>
        <dbReference type="SAM" id="MobiDB-lite"/>
    </source>
</evidence>
<feature type="compositionally biased region" description="Polar residues" evidence="4">
    <location>
        <begin position="228"/>
        <end position="239"/>
    </location>
</feature>